<keyword evidence="3" id="KW-1185">Reference proteome</keyword>
<evidence type="ECO:0000313" key="1">
    <source>
        <dbReference type="EMBL" id="APA96418.1"/>
    </source>
</evidence>
<evidence type="ECO:0000313" key="4">
    <source>
        <dbReference type="Proteomes" id="UP000180166"/>
    </source>
</evidence>
<evidence type="ECO:0000313" key="2">
    <source>
        <dbReference type="EMBL" id="GAP28424.1"/>
    </source>
</evidence>
<gene>
    <name evidence="1" type="ORF">NS506_02352</name>
    <name evidence="2" type="ORF">NSK11_contig00036-0013</name>
</gene>
<dbReference type="EMBL" id="BBYQ01000036">
    <property type="protein sequence ID" value="GAP28424.1"/>
    <property type="molecule type" value="Genomic_DNA"/>
</dbReference>
<dbReference type="KEGG" id="nsr:NS506_02352"/>
<reference evidence="3" key="1">
    <citation type="submission" date="2015-07" db="EMBL/GenBank/DDBJ databases">
        <title>Nocardia seriolae U-1 whole genome shotgun sequence.</title>
        <authorList>
            <person name="Imajoh M."/>
            <person name="Fukumoto Y."/>
            <person name="Sukeda M."/>
            <person name="Yamane J."/>
            <person name="Yamasaki K."/>
            <person name="Shimizu M."/>
            <person name="Ohnishi K."/>
            <person name="Oshima S."/>
        </authorList>
    </citation>
    <scope>NUCLEOTIDE SEQUENCE [LARGE SCALE GENOMIC DNA]</scope>
    <source>
        <strain evidence="3">U-1</strain>
    </source>
</reference>
<protein>
    <submittedName>
        <fullName evidence="2">Uncharacterized protein</fullName>
    </submittedName>
</protein>
<evidence type="ECO:0000313" key="3">
    <source>
        <dbReference type="Proteomes" id="UP000037179"/>
    </source>
</evidence>
<proteinExistence type="predicted"/>
<reference evidence="2 3" key="2">
    <citation type="journal article" date="2016" name="Genome Announc.">
        <title>Draft Genome Sequence of Erythromycin- and Oxytetracycline-Sensitive Nocardia seriolae Strain U-1 (NBRC 110359).</title>
        <authorList>
            <person name="Imajoh M."/>
            <person name="Sukeda M."/>
            <person name="Shimizu M."/>
            <person name="Yamane J."/>
            <person name="Ohnishi K."/>
            <person name="Oshima S."/>
        </authorList>
    </citation>
    <scope>NUCLEOTIDE SEQUENCE [LARGE SCALE GENOMIC DNA]</scope>
    <source>
        <strain evidence="2 3">U-1</strain>
    </source>
</reference>
<dbReference type="Proteomes" id="UP000180166">
    <property type="component" value="Chromosome"/>
</dbReference>
<sequence length="76" mass="8299">MMSTITEVEHTVRALEITELHSTVAAHAATQIVDPHTLAVVVFQDHNAPAVEQTLRHRLPGTTEITSAHGIITLRI</sequence>
<dbReference type="AlphaFoldDB" id="A0ABC9YSG2"/>
<organism evidence="2 3">
    <name type="scientific">Nocardia seriolae</name>
    <dbReference type="NCBI Taxonomy" id="37332"/>
    <lineage>
        <taxon>Bacteria</taxon>
        <taxon>Bacillati</taxon>
        <taxon>Actinomycetota</taxon>
        <taxon>Actinomycetes</taxon>
        <taxon>Mycobacteriales</taxon>
        <taxon>Nocardiaceae</taxon>
        <taxon>Nocardia</taxon>
    </lineage>
</organism>
<accession>A0ABC9YSG2</accession>
<dbReference type="EMBL" id="CP017839">
    <property type="protein sequence ID" value="APA96418.1"/>
    <property type="molecule type" value="Genomic_DNA"/>
</dbReference>
<name>A0ABC9YSG2_9NOCA</name>
<reference evidence="1 4" key="3">
    <citation type="submission" date="2016-10" db="EMBL/GenBank/DDBJ databases">
        <title>Genome sequence of Nocardia seriolae strain EM150506, isolated from Anguila japonica.</title>
        <authorList>
            <person name="Han H.-J."/>
        </authorList>
    </citation>
    <scope>NUCLEOTIDE SEQUENCE [LARGE SCALE GENOMIC DNA]</scope>
    <source>
        <strain evidence="1 4">EM150506</strain>
    </source>
</reference>
<dbReference type="Proteomes" id="UP000037179">
    <property type="component" value="Unassembled WGS sequence"/>
</dbReference>